<evidence type="ECO:0000313" key="3">
    <source>
        <dbReference type="EMBL" id="KQB52246.1"/>
    </source>
</evidence>
<feature type="chain" id="PRO_5006189154" evidence="1">
    <location>
        <begin position="32"/>
        <end position="184"/>
    </location>
</feature>
<keyword evidence="4" id="KW-1185">Reference proteome</keyword>
<dbReference type="PANTHER" id="PTHR33420:SF9">
    <property type="entry name" value="MINOR FIMBRIAL SUBUNIT"/>
    <property type="match status" value="1"/>
</dbReference>
<dbReference type="STRING" id="1563157.AQS70_15240"/>
<evidence type="ECO:0000259" key="2">
    <source>
        <dbReference type="Pfam" id="PF00419"/>
    </source>
</evidence>
<protein>
    <submittedName>
        <fullName evidence="3">Exotoxin</fullName>
    </submittedName>
</protein>
<dbReference type="Proteomes" id="UP000050342">
    <property type="component" value="Unassembled WGS sequence"/>
</dbReference>
<evidence type="ECO:0000313" key="4">
    <source>
        <dbReference type="Proteomes" id="UP000050342"/>
    </source>
</evidence>
<dbReference type="InterPro" id="IPR036937">
    <property type="entry name" value="Adhesion_dom_fimbrial_sf"/>
</dbReference>
<dbReference type="PANTHER" id="PTHR33420">
    <property type="entry name" value="FIMBRIAL SUBUNIT ELFA-RELATED"/>
    <property type="match status" value="1"/>
</dbReference>
<dbReference type="GO" id="GO:0009289">
    <property type="term" value="C:pilus"/>
    <property type="evidence" value="ECO:0007669"/>
    <property type="project" value="InterPro"/>
</dbReference>
<dbReference type="Gene3D" id="2.60.40.1090">
    <property type="entry name" value="Fimbrial-type adhesion domain"/>
    <property type="match status" value="1"/>
</dbReference>
<proteinExistence type="predicted"/>
<dbReference type="OrthoDB" id="6462343at2"/>
<dbReference type="AlphaFoldDB" id="A0A0Q1CD17"/>
<dbReference type="InterPro" id="IPR008966">
    <property type="entry name" value="Adhesion_dom_sf"/>
</dbReference>
<dbReference type="InterPro" id="IPR000259">
    <property type="entry name" value="Adhesion_dom_fimbrial"/>
</dbReference>
<dbReference type="SUPFAM" id="SSF49401">
    <property type="entry name" value="Bacterial adhesins"/>
    <property type="match status" value="1"/>
</dbReference>
<keyword evidence="1" id="KW-0732">Signal</keyword>
<dbReference type="GO" id="GO:0043709">
    <property type="term" value="P:cell adhesion involved in single-species biofilm formation"/>
    <property type="evidence" value="ECO:0007669"/>
    <property type="project" value="TreeGrafter"/>
</dbReference>
<name>A0A0Q1CD17_9PSED</name>
<reference evidence="3 4" key="1">
    <citation type="submission" date="2015-10" db="EMBL/GenBank/DDBJ databases">
        <title>Pseudomonas helleri sp. nov. and Pseudomonas weihenstephanensis sp. nov., isolated from raw cows milk.</title>
        <authorList>
            <person name="Von Neubeck M."/>
            <person name="Huptas C."/>
            <person name="Wenning M."/>
            <person name="Scherer S."/>
        </authorList>
    </citation>
    <scope>NUCLEOTIDE SEQUENCE [LARGE SCALE GENOMIC DNA]</scope>
    <source>
        <strain evidence="3 4">BSTT44</strain>
    </source>
</reference>
<dbReference type="Pfam" id="PF00419">
    <property type="entry name" value="Fimbrial"/>
    <property type="match status" value="1"/>
</dbReference>
<accession>A0A0Q1CD17</accession>
<dbReference type="EMBL" id="LLWH01000204">
    <property type="protein sequence ID" value="KQB52246.1"/>
    <property type="molecule type" value="Genomic_DNA"/>
</dbReference>
<dbReference type="InterPro" id="IPR050263">
    <property type="entry name" value="Bact_Fimbrial_Adh_Pro"/>
</dbReference>
<gene>
    <name evidence="3" type="ORF">AQS70_15240</name>
</gene>
<feature type="domain" description="Fimbrial-type adhesion" evidence="2">
    <location>
        <begin position="36"/>
        <end position="184"/>
    </location>
</feature>
<evidence type="ECO:0000256" key="1">
    <source>
        <dbReference type="SAM" id="SignalP"/>
    </source>
</evidence>
<feature type="signal peptide" evidence="1">
    <location>
        <begin position="1"/>
        <end position="31"/>
    </location>
</feature>
<comment type="caution">
    <text evidence="3">The sequence shown here is derived from an EMBL/GenBank/DDBJ whole genome shotgun (WGS) entry which is preliminary data.</text>
</comment>
<sequence>MEHQTKTSRWQVAAMPLVLGAALLTSAEVQAADNLNFVGNLVVEACTIRPGDEALKLEFRDAYSHELYLNTRTPGRAFEIHLDGCDTSIADSITTTFSGIENAELPGLLKLDGGSSASGIAIGIETPANKPLPLNVASEKQALNDGSNVISLKAYIRGEPKAIADRLIVVGVFTATSTFTLDYQ</sequence>
<organism evidence="3 4">
    <name type="scientific">Pseudomonas endophytica</name>
    <dbReference type="NCBI Taxonomy" id="1563157"/>
    <lineage>
        <taxon>Bacteria</taxon>
        <taxon>Pseudomonadati</taxon>
        <taxon>Pseudomonadota</taxon>
        <taxon>Gammaproteobacteria</taxon>
        <taxon>Pseudomonadales</taxon>
        <taxon>Pseudomonadaceae</taxon>
        <taxon>Pseudomonas</taxon>
    </lineage>
</organism>